<evidence type="ECO:0000256" key="6">
    <source>
        <dbReference type="RuleBase" id="RU362057"/>
    </source>
</evidence>
<dbReference type="Proteomes" id="UP000077755">
    <property type="component" value="Chromosome 7"/>
</dbReference>
<evidence type="ECO:0000256" key="1">
    <source>
        <dbReference type="ARBA" id="ARBA00004721"/>
    </source>
</evidence>
<dbReference type="CDD" id="cd03784">
    <property type="entry name" value="GT1_Gtf-like"/>
    <property type="match status" value="1"/>
</dbReference>
<evidence type="ECO:0000313" key="8">
    <source>
        <dbReference type="Proteomes" id="UP000077755"/>
    </source>
</evidence>
<evidence type="ECO:0000256" key="2">
    <source>
        <dbReference type="ARBA" id="ARBA00009995"/>
    </source>
</evidence>
<dbReference type="EMBL" id="CP093349">
    <property type="protein sequence ID" value="WOH09082.1"/>
    <property type="molecule type" value="Genomic_DNA"/>
</dbReference>
<comment type="similarity">
    <text evidence="2 5">Belongs to the UDP-glycosyltransferase family.</text>
</comment>
<keyword evidence="4" id="KW-0414">Isoprene biosynthesis</keyword>
<dbReference type="PANTHER" id="PTHR11926:SF1392">
    <property type="entry name" value="GLYCOSYLTRANSFERASE"/>
    <property type="match status" value="1"/>
</dbReference>
<name>A0AAF1B9Q7_DAUCS</name>
<dbReference type="Pfam" id="PF00201">
    <property type="entry name" value="UDPGT"/>
    <property type="match status" value="1"/>
</dbReference>
<sequence>MADLTSSPAHVLIFPFPVQGHMNSMFKLTELLCLSGIHVTYLVTVQNHTRLLQNTDVVSKYTKYPGFCFQMLPESVSAGNALSIDMILNYYESLKTAKTFLRDLLIREGKTKTVTCLITDGLMKFTLDVGEETGVPVIYFRTASACSFWAYFCADRVIEAGECPFKDDMDLPIRSIPGMEGFLRQRDLPSMFRAHDLNYSAFKMVVTETHQTVRAHALILNTFEDLEGSTLSQIRTQIPTIYTIGPLHAHLRVQAQLETTSSVLASSNSLWKEDRSCIKWLEDQPLKSVVYVSFGSLAIVTKEQLMEFWHGLVNSGYRFLWVIRPDSVTDMEGGREFSVELEEGTKARGYMVKWAPQEEVLAHPAIGGFLTHSGWNSTLESIHEGVPMICWPQSADQQINSRFVEEIWKLGLDIKDTCNRVIIEKAVRDLMEGRKEEFAISAKEMAALARKAVNDGGASRCNLNKLIEDIQLMNVAARHA</sequence>
<dbReference type="PROSITE" id="PS00375">
    <property type="entry name" value="UDPGT"/>
    <property type="match status" value="1"/>
</dbReference>
<keyword evidence="8" id="KW-1185">Reference proteome</keyword>
<dbReference type="FunFam" id="3.40.50.2000:FF:000040">
    <property type="entry name" value="UDP-glycosyltransferase 76C1"/>
    <property type="match status" value="1"/>
</dbReference>
<evidence type="ECO:0000256" key="4">
    <source>
        <dbReference type="ARBA" id="ARBA00023229"/>
    </source>
</evidence>
<dbReference type="EC" id="2.4.1.-" evidence="6"/>
<dbReference type="SUPFAM" id="SSF53756">
    <property type="entry name" value="UDP-Glycosyltransferase/glycogen phosphorylase"/>
    <property type="match status" value="1"/>
</dbReference>
<dbReference type="GO" id="GO:0080044">
    <property type="term" value="F:quercetin 7-O-glucosyltransferase activity"/>
    <property type="evidence" value="ECO:0007669"/>
    <property type="project" value="TreeGrafter"/>
</dbReference>
<evidence type="ECO:0000256" key="3">
    <source>
        <dbReference type="ARBA" id="ARBA00022679"/>
    </source>
</evidence>
<organism evidence="7 8">
    <name type="scientific">Daucus carota subsp. sativus</name>
    <name type="common">Carrot</name>
    <dbReference type="NCBI Taxonomy" id="79200"/>
    <lineage>
        <taxon>Eukaryota</taxon>
        <taxon>Viridiplantae</taxon>
        <taxon>Streptophyta</taxon>
        <taxon>Embryophyta</taxon>
        <taxon>Tracheophyta</taxon>
        <taxon>Spermatophyta</taxon>
        <taxon>Magnoliopsida</taxon>
        <taxon>eudicotyledons</taxon>
        <taxon>Gunneridae</taxon>
        <taxon>Pentapetalae</taxon>
        <taxon>asterids</taxon>
        <taxon>campanulids</taxon>
        <taxon>Apiales</taxon>
        <taxon>Apiaceae</taxon>
        <taxon>Apioideae</taxon>
        <taxon>Scandiceae</taxon>
        <taxon>Daucinae</taxon>
        <taxon>Daucus</taxon>
        <taxon>Daucus sect. Daucus</taxon>
    </lineage>
</organism>
<dbReference type="GO" id="GO:0008299">
    <property type="term" value="P:isoprenoid biosynthetic process"/>
    <property type="evidence" value="ECO:0007669"/>
    <property type="project" value="UniProtKB-KW"/>
</dbReference>
<comment type="pathway">
    <text evidence="1">Secondary metabolite biosynthesis; terpenoid biosynthesis.</text>
</comment>
<keyword evidence="3 5" id="KW-0808">Transferase</keyword>
<reference evidence="7" key="1">
    <citation type="journal article" date="2016" name="Nat. Genet.">
        <title>A high-quality carrot genome assembly provides new insights into carotenoid accumulation and asterid genome evolution.</title>
        <authorList>
            <person name="Iorizzo M."/>
            <person name="Ellison S."/>
            <person name="Senalik D."/>
            <person name="Zeng P."/>
            <person name="Satapoomin P."/>
            <person name="Huang J."/>
            <person name="Bowman M."/>
            <person name="Iovene M."/>
            <person name="Sanseverino W."/>
            <person name="Cavagnaro P."/>
            <person name="Yildiz M."/>
            <person name="Macko-Podgorni A."/>
            <person name="Moranska E."/>
            <person name="Grzebelus E."/>
            <person name="Grzebelus D."/>
            <person name="Ashrafi H."/>
            <person name="Zheng Z."/>
            <person name="Cheng S."/>
            <person name="Spooner D."/>
            <person name="Van Deynze A."/>
            <person name="Simon P."/>
        </authorList>
    </citation>
    <scope>NUCLEOTIDE SEQUENCE</scope>
    <source>
        <tissue evidence="7">Leaf</tissue>
    </source>
</reference>
<keyword evidence="5" id="KW-0328">Glycosyltransferase</keyword>
<dbReference type="Gene3D" id="3.40.50.2000">
    <property type="entry name" value="Glycogen Phosphorylase B"/>
    <property type="match status" value="2"/>
</dbReference>
<evidence type="ECO:0000313" key="7">
    <source>
        <dbReference type="EMBL" id="WOH09082.1"/>
    </source>
</evidence>
<reference evidence="7" key="2">
    <citation type="submission" date="2022-03" db="EMBL/GenBank/DDBJ databases">
        <title>Draft title - Genomic analysis of global carrot germplasm unveils the trajectory of domestication and the origin of high carotenoid orange carrot.</title>
        <authorList>
            <person name="Iorizzo M."/>
            <person name="Ellison S."/>
            <person name="Senalik D."/>
            <person name="Macko-Podgorni A."/>
            <person name="Grzebelus D."/>
            <person name="Bostan H."/>
            <person name="Rolling W."/>
            <person name="Curaba J."/>
            <person name="Simon P."/>
        </authorList>
    </citation>
    <scope>NUCLEOTIDE SEQUENCE</scope>
    <source>
        <tissue evidence="7">Leaf</tissue>
    </source>
</reference>
<protein>
    <recommendedName>
        <fullName evidence="6">Glycosyltransferase</fullName>
        <ecNumber evidence="6">2.4.1.-</ecNumber>
    </recommendedName>
</protein>
<dbReference type="InterPro" id="IPR035595">
    <property type="entry name" value="UDP_glycos_trans_CS"/>
</dbReference>
<dbReference type="PANTHER" id="PTHR11926">
    <property type="entry name" value="GLUCOSYL/GLUCURONOSYL TRANSFERASES"/>
    <property type="match status" value="1"/>
</dbReference>
<gene>
    <name evidence="7" type="ORF">DCAR_0728537</name>
</gene>
<proteinExistence type="inferred from homology"/>
<accession>A0AAF1B9Q7</accession>
<dbReference type="InterPro" id="IPR002213">
    <property type="entry name" value="UDP_glucos_trans"/>
</dbReference>
<dbReference type="AlphaFoldDB" id="A0AAF1B9Q7"/>
<evidence type="ECO:0000256" key="5">
    <source>
        <dbReference type="RuleBase" id="RU003718"/>
    </source>
</evidence>
<dbReference type="GO" id="GO:0080043">
    <property type="term" value="F:quercetin 3-O-glucosyltransferase activity"/>
    <property type="evidence" value="ECO:0007669"/>
    <property type="project" value="TreeGrafter"/>
</dbReference>